<reference evidence="1" key="1">
    <citation type="submission" date="2022-10" db="EMBL/GenBank/DDBJ databases">
        <title>Culturing micro-colonial fungi from biological soil crusts in the Mojave desert and describing Neophaeococcomyces mojavensis, and introducing the new genera and species Taxawa tesnikishii.</title>
        <authorList>
            <person name="Kurbessoian T."/>
            <person name="Stajich J.E."/>
        </authorList>
    </citation>
    <scope>NUCLEOTIDE SEQUENCE</scope>
    <source>
        <strain evidence="1">JES_112</strain>
    </source>
</reference>
<comment type="caution">
    <text evidence="1">The sequence shown here is derived from an EMBL/GenBank/DDBJ whole genome shotgun (WGS) entry which is preliminary data.</text>
</comment>
<gene>
    <name evidence="1" type="ORF">H2198_002066</name>
</gene>
<evidence type="ECO:0000313" key="2">
    <source>
        <dbReference type="Proteomes" id="UP001172386"/>
    </source>
</evidence>
<protein>
    <submittedName>
        <fullName evidence="1">Uncharacterized protein</fullName>
    </submittedName>
</protein>
<accession>A0ACC3AFG2</accession>
<organism evidence="1 2">
    <name type="scientific">Neophaeococcomyces mojaviensis</name>
    <dbReference type="NCBI Taxonomy" id="3383035"/>
    <lineage>
        <taxon>Eukaryota</taxon>
        <taxon>Fungi</taxon>
        <taxon>Dikarya</taxon>
        <taxon>Ascomycota</taxon>
        <taxon>Pezizomycotina</taxon>
        <taxon>Eurotiomycetes</taxon>
        <taxon>Chaetothyriomycetidae</taxon>
        <taxon>Chaetothyriales</taxon>
        <taxon>Chaetothyriales incertae sedis</taxon>
        <taxon>Neophaeococcomyces</taxon>
    </lineage>
</organism>
<dbReference type="Proteomes" id="UP001172386">
    <property type="component" value="Unassembled WGS sequence"/>
</dbReference>
<sequence>MSLEFAVIAPNLPIRMTIPGATAYRNARDWAEEQRNGTIDLANRAIATIPGQTISNNASITSTGMDNETSEVDFTEGISSPENIRYTNPPNADRTSDTALETELNNTSRTASSVDVSKRTNQHIPGSSPAQKRSRVQNPYHSPSLNSNTTPVGISTGLSFQYGGHRLDQGEDDLTTSLK</sequence>
<proteinExistence type="predicted"/>
<keyword evidence="2" id="KW-1185">Reference proteome</keyword>
<name>A0ACC3AFG2_9EURO</name>
<evidence type="ECO:0000313" key="1">
    <source>
        <dbReference type="EMBL" id="KAJ9661323.1"/>
    </source>
</evidence>
<dbReference type="EMBL" id="JAPDRQ010000024">
    <property type="protein sequence ID" value="KAJ9661323.1"/>
    <property type="molecule type" value="Genomic_DNA"/>
</dbReference>